<dbReference type="InterPro" id="IPR000792">
    <property type="entry name" value="Tscrpt_reg_LuxR_C"/>
</dbReference>
<evidence type="ECO:0000259" key="6">
    <source>
        <dbReference type="PROSITE" id="PS50043"/>
    </source>
</evidence>
<dbReference type="GO" id="GO:0003677">
    <property type="term" value="F:DNA binding"/>
    <property type="evidence" value="ECO:0007669"/>
    <property type="project" value="UniProtKB-KW"/>
</dbReference>
<proteinExistence type="predicted"/>
<evidence type="ECO:0000256" key="4">
    <source>
        <dbReference type="ARBA" id="ARBA00023163"/>
    </source>
</evidence>
<dbReference type="Gene3D" id="3.40.50.2300">
    <property type="match status" value="1"/>
</dbReference>
<dbReference type="CDD" id="cd17535">
    <property type="entry name" value="REC_NarL-like"/>
    <property type="match status" value="1"/>
</dbReference>
<keyword evidence="9" id="KW-1185">Reference proteome</keyword>
<feature type="modified residue" description="4-aspartylphosphate" evidence="5">
    <location>
        <position position="54"/>
    </location>
</feature>
<dbReference type="PRINTS" id="PR00038">
    <property type="entry name" value="HTHLUXR"/>
</dbReference>
<dbReference type="PROSITE" id="PS50110">
    <property type="entry name" value="RESPONSE_REGULATORY"/>
    <property type="match status" value="1"/>
</dbReference>
<dbReference type="CDD" id="cd06170">
    <property type="entry name" value="LuxR_C_like"/>
    <property type="match status" value="1"/>
</dbReference>
<evidence type="ECO:0000256" key="2">
    <source>
        <dbReference type="ARBA" id="ARBA00023015"/>
    </source>
</evidence>
<dbReference type="PROSITE" id="PS50043">
    <property type="entry name" value="HTH_LUXR_2"/>
    <property type="match status" value="1"/>
</dbReference>
<evidence type="ECO:0000256" key="5">
    <source>
        <dbReference type="PROSITE-ProRule" id="PRU00169"/>
    </source>
</evidence>
<dbReference type="SUPFAM" id="SSF52172">
    <property type="entry name" value="CheY-like"/>
    <property type="match status" value="1"/>
</dbReference>
<dbReference type="Pfam" id="PF00072">
    <property type="entry name" value="Response_reg"/>
    <property type="match status" value="1"/>
</dbReference>
<keyword evidence="3" id="KW-0238">DNA-binding</keyword>
<feature type="domain" description="Response regulatory" evidence="7">
    <location>
        <begin position="5"/>
        <end position="119"/>
    </location>
</feature>
<dbReference type="PANTHER" id="PTHR43214:SF41">
    <property type="entry name" value="NITRATE_NITRITE RESPONSE REGULATOR PROTEIN NARP"/>
    <property type="match status" value="1"/>
</dbReference>
<dbReference type="InterPro" id="IPR039420">
    <property type="entry name" value="WalR-like"/>
</dbReference>
<name>A0A1H5TLQ3_9VIBR</name>
<keyword evidence="2" id="KW-0805">Transcription regulation</keyword>
<keyword evidence="1 5" id="KW-0597">Phosphoprotein</keyword>
<evidence type="ECO:0000256" key="3">
    <source>
        <dbReference type="ARBA" id="ARBA00023125"/>
    </source>
</evidence>
<evidence type="ECO:0000313" key="8">
    <source>
        <dbReference type="EMBL" id="SEF63735.1"/>
    </source>
</evidence>
<dbReference type="InterPro" id="IPR011006">
    <property type="entry name" value="CheY-like_superfamily"/>
</dbReference>
<dbReference type="SMART" id="SM00421">
    <property type="entry name" value="HTH_LUXR"/>
    <property type="match status" value="1"/>
</dbReference>
<reference evidence="9" key="1">
    <citation type="submission" date="2016-10" db="EMBL/GenBank/DDBJ databases">
        <authorList>
            <person name="Varghese N."/>
            <person name="Submissions S."/>
        </authorList>
    </citation>
    <scope>NUCLEOTIDE SEQUENCE [LARGE SCALE GENOMIC DNA]</scope>
    <source>
        <strain evidence="9">CGMCC 1.7062</strain>
    </source>
</reference>
<dbReference type="GO" id="GO:0006355">
    <property type="term" value="P:regulation of DNA-templated transcription"/>
    <property type="evidence" value="ECO:0007669"/>
    <property type="project" value="InterPro"/>
</dbReference>
<dbReference type="EMBL" id="FNVG01000002">
    <property type="protein sequence ID" value="SEF63735.1"/>
    <property type="molecule type" value="Genomic_DNA"/>
</dbReference>
<dbReference type="SUPFAM" id="SSF46894">
    <property type="entry name" value="C-terminal effector domain of the bipartite response regulators"/>
    <property type="match status" value="1"/>
</dbReference>
<dbReference type="GO" id="GO:0000160">
    <property type="term" value="P:phosphorelay signal transduction system"/>
    <property type="evidence" value="ECO:0007669"/>
    <property type="project" value="InterPro"/>
</dbReference>
<evidence type="ECO:0000256" key="1">
    <source>
        <dbReference type="ARBA" id="ARBA00022553"/>
    </source>
</evidence>
<dbReference type="InterPro" id="IPR058245">
    <property type="entry name" value="NreC/VraR/RcsB-like_REC"/>
</dbReference>
<evidence type="ECO:0000313" key="9">
    <source>
        <dbReference type="Proteomes" id="UP000236721"/>
    </source>
</evidence>
<keyword evidence="4" id="KW-0804">Transcription</keyword>
<dbReference type="InterPro" id="IPR001789">
    <property type="entry name" value="Sig_transdc_resp-reg_receiver"/>
</dbReference>
<gene>
    <name evidence="8" type="ORF">SAMN04488244_102310</name>
</gene>
<dbReference type="AlphaFoldDB" id="A0A1H5TLQ3"/>
<evidence type="ECO:0000259" key="7">
    <source>
        <dbReference type="PROSITE" id="PS50110"/>
    </source>
</evidence>
<dbReference type="OrthoDB" id="9796655at2"/>
<feature type="domain" description="HTH luxR-type" evidence="6">
    <location>
        <begin position="145"/>
        <end position="210"/>
    </location>
</feature>
<accession>A0A1H5TLQ3</accession>
<dbReference type="InterPro" id="IPR016032">
    <property type="entry name" value="Sig_transdc_resp-reg_C-effctor"/>
</dbReference>
<dbReference type="Pfam" id="PF00196">
    <property type="entry name" value="GerE"/>
    <property type="match status" value="1"/>
</dbReference>
<protein>
    <submittedName>
        <fullName evidence="8">Two component transcriptional regulator, LuxR family</fullName>
    </submittedName>
</protein>
<dbReference type="PANTHER" id="PTHR43214">
    <property type="entry name" value="TWO-COMPONENT RESPONSE REGULATOR"/>
    <property type="match status" value="1"/>
</dbReference>
<sequence>MKKKTLILADDHVLVAQGIKNILSEDYEILCCVENGRDLVQKAKELKPDVIVSDISMPMLNGIEAMSKLREYGVESKVVLLTMHPEVKYAIRALDAGASGYVLKHSATDELLTAIKTALSGRTFITSLLAADVMEAYKKGASSDNMDPLAQLSPRQLEVLQLLSEGKTAKEVARIMNISSRTVEFHKYKMIEILKLKNGRELLKFALDNGLGDALPRVD</sequence>
<dbReference type="Proteomes" id="UP000236721">
    <property type="component" value="Unassembled WGS sequence"/>
</dbReference>
<dbReference type="SMART" id="SM00448">
    <property type="entry name" value="REC"/>
    <property type="match status" value="1"/>
</dbReference>
<organism evidence="8 9">
    <name type="scientific">Vibrio hangzhouensis</name>
    <dbReference type="NCBI Taxonomy" id="462991"/>
    <lineage>
        <taxon>Bacteria</taxon>
        <taxon>Pseudomonadati</taxon>
        <taxon>Pseudomonadota</taxon>
        <taxon>Gammaproteobacteria</taxon>
        <taxon>Vibrionales</taxon>
        <taxon>Vibrionaceae</taxon>
        <taxon>Vibrio</taxon>
    </lineage>
</organism>